<dbReference type="AlphaFoldDB" id="E2BNC1"/>
<keyword evidence="2" id="KW-1185">Reference proteome</keyword>
<evidence type="ECO:0000313" key="1">
    <source>
        <dbReference type="EMBL" id="EFN82810.1"/>
    </source>
</evidence>
<dbReference type="Proteomes" id="UP000008237">
    <property type="component" value="Unassembled WGS sequence"/>
</dbReference>
<dbReference type="EMBL" id="GL449386">
    <property type="protein sequence ID" value="EFN82810.1"/>
    <property type="molecule type" value="Genomic_DNA"/>
</dbReference>
<protein>
    <submittedName>
        <fullName evidence="1">Uncharacterized protein</fullName>
    </submittedName>
</protein>
<accession>E2BNC1</accession>
<dbReference type="InParanoid" id="E2BNC1"/>
<organism evidence="2">
    <name type="scientific">Harpegnathos saltator</name>
    <name type="common">Jerdon's jumping ant</name>
    <dbReference type="NCBI Taxonomy" id="610380"/>
    <lineage>
        <taxon>Eukaryota</taxon>
        <taxon>Metazoa</taxon>
        <taxon>Ecdysozoa</taxon>
        <taxon>Arthropoda</taxon>
        <taxon>Hexapoda</taxon>
        <taxon>Insecta</taxon>
        <taxon>Pterygota</taxon>
        <taxon>Neoptera</taxon>
        <taxon>Endopterygota</taxon>
        <taxon>Hymenoptera</taxon>
        <taxon>Apocrita</taxon>
        <taxon>Aculeata</taxon>
        <taxon>Formicoidea</taxon>
        <taxon>Formicidae</taxon>
        <taxon>Ponerinae</taxon>
        <taxon>Ponerini</taxon>
        <taxon>Harpegnathos</taxon>
    </lineage>
</organism>
<reference evidence="1 2" key="1">
    <citation type="journal article" date="2010" name="Science">
        <title>Genomic comparison of the ants Camponotus floridanus and Harpegnathos saltator.</title>
        <authorList>
            <person name="Bonasio R."/>
            <person name="Zhang G."/>
            <person name="Ye C."/>
            <person name="Mutti N.S."/>
            <person name="Fang X."/>
            <person name="Qin N."/>
            <person name="Donahue G."/>
            <person name="Yang P."/>
            <person name="Li Q."/>
            <person name="Li C."/>
            <person name="Zhang P."/>
            <person name="Huang Z."/>
            <person name="Berger S.L."/>
            <person name="Reinberg D."/>
            <person name="Wang J."/>
            <person name="Liebig J."/>
        </authorList>
    </citation>
    <scope>NUCLEOTIDE SEQUENCE [LARGE SCALE GENOMIC DNA]</scope>
    <source>
        <strain evidence="1 2">R22 G/1</strain>
    </source>
</reference>
<sequence>MNMAESVVFLSPVCCQAVNSRICYVSAVILVPDCAQQILLHFCRQSAVIVLNRVYLNSAANLPLDCARQDVLSVVNLPLGCLTESVQILTST</sequence>
<gene>
    <name evidence="1" type="ORF">EAI_10131</name>
</gene>
<proteinExistence type="predicted"/>
<name>E2BNC1_HARSA</name>
<evidence type="ECO:0000313" key="2">
    <source>
        <dbReference type="Proteomes" id="UP000008237"/>
    </source>
</evidence>